<protein>
    <submittedName>
        <fullName evidence="2">Uncharacterized protein</fullName>
    </submittedName>
</protein>
<name>A0A9P9EWC6_9HYPO</name>
<evidence type="ECO:0000313" key="2">
    <source>
        <dbReference type="EMBL" id="KAH7146560.1"/>
    </source>
</evidence>
<proteinExistence type="predicted"/>
<dbReference type="Proteomes" id="UP000738349">
    <property type="component" value="Unassembled WGS sequence"/>
</dbReference>
<sequence>MAYFSPQFSSSSPVLIMSPQPPHQTPLGMAGFAKRQASPRSFGSGPNQRAFLQSARPAAAGRKRSRDEASVNLEPDVSSLPVEEPETEWVYGPGMTLVKSKTQYVSDAGTQSGTWLEEKKAAEETTRQELLALNRNHKSQRTESSSSSQPSALTTTATSPLKVNAASSPTDGRQAPVIDDFTLHLGIGWRRISGDEHIQAAARGWARFIENHFAISNARVVLESNGLQSYLVEASEGFFLFAENLRQGQLVSRTVEGALRNLQCSPPQFDGAETLSAAESPKPADIRPNTVVADTEMRMD</sequence>
<gene>
    <name evidence="2" type="ORF">EDB81DRAFT_497201</name>
</gene>
<feature type="region of interest" description="Disordered" evidence="1">
    <location>
        <begin position="1"/>
        <end position="80"/>
    </location>
</feature>
<feature type="region of interest" description="Disordered" evidence="1">
    <location>
        <begin position="133"/>
        <end position="175"/>
    </location>
</feature>
<organism evidence="2 3">
    <name type="scientific">Dactylonectria macrodidyma</name>
    <dbReference type="NCBI Taxonomy" id="307937"/>
    <lineage>
        <taxon>Eukaryota</taxon>
        <taxon>Fungi</taxon>
        <taxon>Dikarya</taxon>
        <taxon>Ascomycota</taxon>
        <taxon>Pezizomycotina</taxon>
        <taxon>Sordariomycetes</taxon>
        <taxon>Hypocreomycetidae</taxon>
        <taxon>Hypocreales</taxon>
        <taxon>Nectriaceae</taxon>
        <taxon>Dactylonectria</taxon>
    </lineage>
</organism>
<feature type="compositionally biased region" description="Polar residues" evidence="1">
    <location>
        <begin position="1"/>
        <end position="13"/>
    </location>
</feature>
<feature type="compositionally biased region" description="Low complexity" evidence="1">
    <location>
        <begin position="142"/>
        <end position="161"/>
    </location>
</feature>
<accession>A0A9P9EWC6</accession>
<dbReference type="OrthoDB" id="5359669at2759"/>
<feature type="compositionally biased region" description="Polar residues" evidence="1">
    <location>
        <begin position="38"/>
        <end position="51"/>
    </location>
</feature>
<dbReference type="AlphaFoldDB" id="A0A9P9EWC6"/>
<dbReference type="EMBL" id="JAGMUV010000008">
    <property type="protein sequence ID" value="KAH7146560.1"/>
    <property type="molecule type" value="Genomic_DNA"/>
</dbReference>
<evidence type="ECO:0000313" key="3">
    <source>
        <dbReference type="Proteomes" id="UP000738349"/>
    </source>
</evidence>
<keyword evidence="3" id="KW-1185">Reference proteome</keyword>
<evidence type="ECO:0000256" key="1">
    <source>
        <dbReference type="SAM" id="MobiDB-lite"/>
    </source>
</evidence>
<reference evidence="2" key="1">
    <citation type="journal article" date="2021" name="Nat. Commun.">
        <title>Genetic determinants of endophytism in the Arabidopsis root mycobiome.</title>
        <authorList>
            <person name="Mesny F."/>
            <person name="Miyauchi S."/>
            <person name="Thiergart T."/>
            <person name="Pickel B."/>
            <person name="Atanasova L."/>
            <person name="Karlsson M."/>
            <person name="Huettel B."/>
            <person name="Barry K.W."/>
            <person name="Haridas S."/>
            <person name="Chen C."/>
            <person name="Bauer D."/>
            <person name="Andreopoulos W."/>
            <person name="Pangilinan J."/>
            <person name="LaButti K."/>
            <person name="Riley R."/>
            <person name="Lipzen A."/>
            <person name="Clum A."/>
            <person name="Drula E."/>
            <person name="Henrissat B."/>
            <person name="Kohler A."/>
            <person name="Grigoriev I.V."/>
            <person name="Martin F.M."/>
            <person name="Hacquard S."/>
        </authorList>
    </citation>
    <scope>NUCLEOTIDE SEQUENCE</scope>
    <source>
        <strain evidence="2">MPI-CAGE-AT-0147</strain>
    </source>
</reference>
<comment type="caution">
    <text evidence="2">The sequence shown here is derived from an EMBL/GenBank/DDBJ whole genome shotgun (WGS) entry which is preliminary data.</text>
</comment>